<accession>A0A290Z1L1</accession>
<evidence type="ECO:0000313" key="4">
    <source>
        <dbReference type="EMBL" id="ATE52897.1"/>
    </source>
</evidence>
<dbReference type="CDD" id="cd04301">
    <property type="entry name" value="NAT_SF"/>
    <property type="match status" value="1"/>
</dbReference>
<reference evidence="4" key="1">
    <citation type="submission" date="2017-09" db="EMBL/GenBank/DDBJ databases">
        <title>Complete Genome Sequence of ansamitocin-producing Bacterium Actinosynnema pretiosum X47.</title>
        <authorList>
            <person name="Cao G."/>
            <person name="Zong G."/>
            <person name="Zhong C."/>
            <person name="Fu J."/>
        </authorList>
    </citation>
    <scope>NUCLEOTIDE SEQUENCE [LARGE SCALE GENOMIC DNA]</scope>
    <source>
        <strain evidence="4">X47</strain>
    </source>
</reference>
<dbReference type="GO" id="GO:0016747">
    <property type="term" value="F:acyltransferase activity, transferring groups other than amino-acyl groups"/>
    <property type="evidence" value="ECO:0007669"/>
    <property type="project" value="InterPro"/>
</dbReference>
<evidence type="ECO:0000313" key="5">
    <source>
        <dbReference type="Proteomes" id="UP000218505"/>
    </source>
</evidence>
<dbReference type="PANTHER" id="PTHR43877">
    <property type="entry name" value="AMINOALKYLPHOSPHONATE N-ACETYLTRANSFERASE-RELATED-RELATED"/>
    <property type="match status" value="1"/>
</dbReference>
<keyword evidence="1" id="KW-0808">Transferase</keyword>
<dbReference type="EMBL" id="CP023445">
    <property type="protein sequence ID" value="ATE52897.1"/>
    <property type="molecule type" value="Genomic_DNA"/>
</dbReference>
<feature type="domain" description="N-acetyltransferase" evidence="3">
    <location>
        <begin position="12"/>
        <end position="160"/>
    </location>
</feature>
<dbReference type="KEGG" id="apre:CNX65_06050"/>
<dbReference type="Pfam" id="PF00583">
    <property type="entry name" value="Acetyltransf_1"/>
    <property type="match status" value="1"/>
</dbReference>
<gene>
    <name evidence="4" type="ORF">CNX65_06050</name>
</gene>
<dbReference type="Proteomes" id="UP000218505">
    <property type="component" value="Chromosome"/>
</dbReference>
<protein>
    <submittedName>
        <fullName evidence="4">GNAT family N-acetyltransferase</fullName>
    </submittedName>
</protein>
<dbReference type="InterPro" id="IPR000182">
    <property type="entry name" value="GNAT_dom"/>
</dbReference>
<dbReference type="PROSITE" id="PS51186">
    <property type="entry name" value="GNAT"/>
    <property type="match status" value="1"/>
</dbReference>
<name>A0A290Z1L1_9PSEU</name>
<dbReference type="SUPFAM" id="SSF55729">
    <property type="entry name" value="Acyl-CoA N-acyltransferases (Nat)"/>
    <property type="match status" value="1"/>
</dbReference>
<evidence type="ECO:0000256" key="2">
    <source>
        <dbReference type="ARBA" id="ARBA00023315"/>
    </source>
</evidence>
<keyword evidence="2" id="KW-0012">Acyltransferase</keyword>
<sequence>MRRAVRPTPVEPILRRPIGRDTAPLVELYVRARRSYYEGHLPEAELAEWAEELRAKGLDYDRRDRLWTCAEVAGVPAGFALVSFDGELLQLQVDPPHWGTGVGRALHDAALDDLRGADNTTAWLHVFAPNTRARAFYTRLGWRDVGPAEHDHRRMELDLG</sequence>
<evidence type="ECO:0000259" key="3">
    <source>
        <dbReference type="PROSITE" id="PS51186"/>
    </source>
</evidence>
<organism evidence="4 5">
    <name type="scientific">Actinosynnema pretiosum</name>
    <dbReference type="NCBI Taxonomy" id="42197"/>
    <lineage>
        <taxon>Bacteria</taxon>
        <taxon>Bacillati</taxon>
        <taxon>Actinomycetota</taxon>
        <taxon>Actinomycetes</taxon>
        <taxon>Pseudonocardiales</taxon>
        <taxon>Pseudonocardiaceae</taxon>
        <taxon>Actinosynnema</taxon>
    </lineage>
</organism>
<dbReference type="InterPro" id="IPR016181">
    <property type="entry name" value="Acyl_CoA_acyltransferase"/>
</dbReference>
<dbReference type="AlphaFoldDB" id="A0A290Z1L1"/>
<keyword evidence="5" id="KW-1185">Reference proteome</keyword>
<evidence type="ECO:0000256" key="1">
    <source>
        <dbReference type="ARBA" id="ARBA00022679"/>
    </source>
</evidence>
<dbReference type="InterPro" id="IPR050832">
    <property type="entry name" value="Bact_Acetyltransf"/>
</dbReference>
<dbReference type="Gene3D" id="3.40.630.30">
    <property type="match status" value="1"/>
</dbReference>
<proteinExistence type="predicted"/>